<name>A0A7J6U4V8_PEROL</name>
<comment type="caution">
    <text evidence="2">The sequence shown here is derived from an EMBL/GenBank/DDBJ whole genome shotgun (WGS) entry which is preliminary data.</text>
</comment>
<dbReference type="EMBL" id="JABANO010036515">
    <property type="protein sequence ID" value="KAF4701686.1"/>
    <property type="molecule type" value="Genomic_DNA"/>
</dbReference>
<proteinExistence type="predicted"/>
<dbReference type="Proteomes" id="UP000574390">
    <property type="component" value="Unassembled WGS sequence"/>
</dbReference>
<organism evidence="2 4">
    <name type="scientific">Perkinsus olseni</name>
    <name type="common">Perkinsus atlanticus</name>
    <dbReference type="NCBI Taxonomy" id="32597"/>
    <lineage>
        <taxon>Eukaryota</taxon>
        <taxon>Sar</taxon>
        <taxon>Alveolata</taxon>
        <taxon>Perkinsozoa</taxon>
        <taxon>Perkinsea</taxon>
        <taxon>Perkinsida</taxon>
        <taxon>Perkinsidae</taxon>
        <taxon>Perkinsus</taxon>
    </lineage>
</organism>
<evidence type="ECO:0000313" key="3">
    <source>
        <dbReference type="Proteomes" id="UP000553632"/>
    </source>
</evidence>
<accession>A0A7J6U4V8</accession>
<dbReference type="Proteomes" id="UP000553632">
    <property type="component" value="Unassembled WGS sequence"/>
</dbReference>
<protein>
    <submittedName>
        <fullName evidence="2">Uncharacterized protein</fullName>
    </submittedName>
</protein>
<evidence type="ECO:0000313" key="1">
    <source>
        <dbReference type="EMBL" id="KAF4701686.1"/>
    </source>
</evidence>
<sequence>MLREEFRGLSETVSREFSHMSKRIDDLSAAFHEFVRAGGAAKAGDEITAGPGLCEYEDSQWNKLSISLTSPEHPYPISGTALRGKDAGLTQIKFNKHFTELSFFFSPNSLKFTVTDHVEQAIKHFAPLIYFAKYSEEVMMLLRSFLPITERDNLKCRKIFSLLADNPPPGYTGSSTPWFKNFQGPNPWDFFRSWKYGVRRGLISH</sequence>
<evidence type="ECO:0000313" key="2">
    <source>
        <dbReference type="EMBL" id="KAF4752744.1"/>
    </source>
</evidence>
<dbReference type="AlphaFoldDB" id="A0A7J6U4V8"/>
<dbReference type="EMBL" id="JABANM010002324">
    <property type="protein sequence ID" value="KAF4752744.1"/>
    <property type="molecule type" value="Genomic_DNA"/>
</dbReference>
<reference evidence="3 4" key="1">
    <citation type="submission" date="2020-04" db="EMBL/GenBank/DDBJ databases">
        <title>Perkinsus olseni comparative genomics.</title>
        <authorList>
            <person name="Bogema D.R."/>
        </authorList>
    </citation>
    <scope>NUCLEOTIDE SEQUENCE [LARGE SCALE GENOMIC DNA]</scope>
    <source>
        <strain evidence="2">ATCC PRA-205</strain>
        <strain evidence="1 3">ATCC PRA-207</strain>
    </source>
</reference>
<keyword evidence="3" id="KW-1185">Reference proteome</keyword>
<gene>
    <name evidence="2" type="ORF">FOZ62_017848</name>
    <name evidence="1" type="ORF">FOZ63_019904</name>
</gene>
<evidence type="ECO:0000313" key="4">
    <source>
        <dbReference type="Proteomes" id="UP000574390"/>
    </source>
</evidence>